<sequence>MDGVKTSHGLESAQADFDLLLNNLTKVLAEIRPRTNILNTKLGKLKEDLSNIEELDSLSLSKVAELVVKYNAINSLFVNNIQYDKNDLIKIIEGKADYSIDSNEKYNDYVFELSMGIRFFKAFKGQPVKVDLNGVCDVIIDGIIAIECKYIHSIQRLKENISKAKKQIECRVNDKQAEFGFVALDLSHVYDHKKVQDFANYTFEHFVRNYEILKGRNRIEGDVLESIINDNNFNKIISSYMMNEVETSMYAEIGFSYDLGKDVLAIMFQVMNSLVFEYQGKKRPTIIRGLTYFINSDLEKEKYLSIKSFLSQLQVGI</sequence>
<gene>
    <name evidence="1" type="ORF">CQW29_06885</name>
</gene>
<organism evidence="1 2">
    <name type="scientific">Pantoea coffeiphila</name>
    <dbReference type="NCBI Taxonomy" id="1465635"/>
    <lineage>
        <taxon>Bacteria</taxon>
        <taxon>Pseudomonadati</taxon>
        <taxon>Pseudomonadota</taxon>
        <taxon>Gammaproteobacteria</taxon>
        <taxon>Enterobacterales</taxon>
        <taxon>Erwiniaceae</taxon>
        <taxon>Pantoea</taxon>
    </lineage>
</organism>
<comment type="caution">
    <text evidence="1">The sequence shown here is derived from an EMBL/GenBank/DDBJ whole genome shotgun (WGS) entry which is preliminary data.</text>
</comment>
<dbReference type="Proteomes" id="UP000239181">
    <property type="component" value="Unassembled WGS sequence"/>
</dbReference>
<dbReference type="AlphaFoldDB" id="A0A2S9IFF3"/>
<reference evidence="1 2" key="1">
    <citation type="submission" date="2017-10" db="EMBL/GenBank/DDBJ databases">
        <title>Draft genome of two endophytic bacteria isolated from 'guarana' Paullinia cupana (Mart.) Ducke.</title>
        <authorList>
            <person name="Siqueira K.A."/>
            <person name="Liotti R.G."/>
            <person name="Mendes T.A."/>
            <person name="Soares M.A."/>
        </authorList>
    </citation>
    <scope>NUCLEOTIDE SEQUENCE [LARGE SCALE GENOMIC DNA]</scope>
    <source>
        <strain evidence="1 2">342</strain>
    </source>
</reference>
<protein>
    <submittedName>
        <fullName evidence="1">Uncharacterized protein</fullName>
    </submittedName>
</protein>
<accession>A0A2S9IFF3</accession>
<evidence type="ECO:0000313" key="2">
    <source>
        <dbReference type="Proteomes" id="UP000239181"/>
    </source>
</evidence>
<evidence type="ECO:0000313" key="1">
    <source>
        <dbReference type="EMBL" id="PRD16521.1"/>
    </source>
</evidence>
<name>A0A2S9IFF3_9GAMM</name>
<proteinExistence type="predicted"/>
<dbReference type="EMBL" id="PDET01000003">
    <property type="protein sequence ID" value="PRD16521.1"/>
    <property type="molecule type" value="Genomic_DNA"/>
</dbReference>
<dbReference type="RefSeq" id="WP_105591964.1">
    <property type="nucleotide sequence ID" value="NZ_PDET01000003.1"/>
</dbReference>
<dbReference type="OrthoDB" id="6980387at2"/>
<keyword evidence="2" id="KW-1185">Reference proteome</keyword>